<keyword evidence="1" id="KW-0472">Membrane</keyword>
<proteinExistence type="predicted"/>
<reference evidence="2" key="2">
    <citation type="journal article" date="2015" name="Data Brief">
        <title>Shoot transcriptome of the giant reed, Arundo donax.</title>
        <authorList>
            <person name="Barrero R.A."/>
            <person name="Guerrero F.D."/>
            <person name="Moolhuijzen P."/>
            <person name="Goolsby J.A."/>
            <person name="Tidwell J."/>
            <person name="Bellgard S.E."/>
            <person name="Bellgard M.I."/>
        </authorList>
    </citation>
    <scope>NUCLEOTIDE SEQUENCE</scope>
    <source>
        <tissue evidence="2">Shoot tissue taken approximately 20 cm above the soil surface</tissue>
    </source>
</reference>
<sequence>MLLERYEQGLSFALSAHAVVGNILPLVIKQFSERRSCEMSSMLDHNTSNQSLQYLNSYRRLLIVTCGGYMIDLVLFYILR</sequence>
<protein>
    <submittedName>
        <fullName evidence="2">Uncharacterized protein</fullName>
    </submittedName>
</protein>
<keyword evidence="1" id="KW-1133">Transmembrane helix</keyword>
<organism evidence="2">
    <name type="scientific">Arundo donax</name>
    <name type="common">Giant reed</name>
    <name type="synonym">Donax arundinaceus</name>
    <dbReference type="NCBI Taxonomy" id="35708"/>
    <lineage>
        <taxon>Eukaryota</taxon>
        <taxon>Viridiplantae</taxon>
        <taxon>Streptophyta</taxon>
        <taxon>Embryophyta</taxon>
        <taxon>Tracheophyta</taxon>
        <taxon>Spermatophyta</taxon>
        <taxon>Magnoliopsida</taxon>
        <taxon>Liliopsida</taxon>
        <taxon>Poales</taxon>
        <taxon>Poaceae</taxon>
        <taxon>PACMAD clade</taxon>
        <taxon>Arundinoideae</taxon>
        <taxon>Arundineae</taxon>
        <taxon>Arundo</taxon>
    </lineage>
</organism>
<dbReference type="AlphaFoldDB" id="A0A0A9CQY7"/>
<name>A0A0A9CQY7_ARUDO</name>
<keyword evidence="1" id="KW-0812">Transmembrane</keyword>
<accession>A0A0A9CQY7</accession>
<evidence type="ECO:0000313" key="2">
    <source>
        <dbReference type="EMBL" id="JAD78729.1"/>
    </source>
</evidence>
<reference evidence="2" key="1">
    <citation type="submission" date="2014-09" db="EMBL/GenBank/DDBJ databases">
        <authorList>
            <person name="Magalhaes I.L.F."/>
            <person name="Oliveira U."/>
            <person name="Santos F.R."/>
            <person name="Vidigal T.H.D.A."/>
            <person name="Brescovit A.D."/>
            <person name="Santos A.J."/>
        </authorList>
    </citation>
    <scope>NUCLEOTIDE SEQUENCE</scope>
    <source>
        <tissue evidence="2">Shoot tissue taken approximately 20 cm above the soil surface</tissue>
    </source>
</reference>
<evidence type="ECO:0000256" key="1">
    <source>
        <dbReference type="SAM" id="Phobius"/>
    </source>
</evidence>
<feature type="transmembrane region" description="Helical" evidence="1">
    <location>
        <begin position="61"/>
        <end position="79"/>
    </location>
</feature>
<dbReference type="EMBL" id="GBRH01219166">
    <property type="protein sequence ID" value="JAD78729.1"/>
    <property type="molecule type" value="Transcribed_RNA"/>
</dbReference>